<dbReference type="InterPro" id="IPR002034">
    <property type="entry name" value="AIPM/Hcit_synth_CS"/>
</dbReference>
<dbReference type="Gene3D" id="4.10.430.20">
    <property type="match status" value="1"/>
</dbReference>
<comment type="caution">
    <text evidence="4">The sequence shown here is derived from an EMBL/GenBank/DDBJ whole genome shotgun (WGS) entry which is preliminary data.</text>
</comment>
<evidence type="ECO:0000256" key="1">
    <source>
        <dbReference type="ARBA" id="ARBA00022679"/>
    </source>
</evidence>
<dbReference type="RefSeq" id="WP_017742602.1">
    <property type="nucleotide sequence ID" value="NZ_KQ976354.1"/>
</dbReference>
<dbReference type="InterPro" id="IPR054691">
    <property type="entry name" value="LeuA/HCS_post-cat"/>
</dbReference>
<dbReference type="GO" id="GO:0019752">
    <property type="term" value="P:carboxylic acid metabolic process"/>
    <property type="evidence" value="ECO:0007669"/>
    <property type="project" value="InterPro"/>
</dbReference>
<dbReference type="InterPro" id="IPR000891">
    <property type="entry name" value="PYR_CT"/>
</dbReference>
<evidence type="ECO:0000313" key="4">
    <source>
        <dbReference type="EMBL" id="KYC42688.1"/>
    </source>
</evidence>
<comment type="similarity">
    <text evidence="2">Belongs to the alpha-IPM synthase/homocitrate synthase family.</text>
</comment>
<evidence type="ECO:0000256" key="2">
    <source>
        <dbReference type="RuleBase" id="RU003523"/>
    </source>
</evidence>
<dbReference type="PANTHER" id="PTHR42880:SF1">
    <property type="entry name" value="ISOPROPYLMALATE_HOMOCITRATE_CITRAMALATE SYNTHASE FAMILY PROTEIN"/>
    <property type="match status" value="1"/>
</dbReference>
<keyword evidence="1 2" id="KW-0808">Transferase</keyword>
<keyword evidence="5" id="KW-1185">Reference proteome</keyword>
<dbReference type="Pfam" id="PF00682">
    <property type="entry name" value="HMGL-like"/>
    <property type="match status" value="1"/>
</dbReference>
<accession>A0A139XDB7</accession>
<evidence type="ECO:0000259" key="3">
    <source>
        <dbReference type="PROSITE" id="PS50991"/>
    </source>
</evidence>
<dbReference type="PROSITE" id="PS00815">
    <property type="entry name" value="AIPM_HOMOCIT_SYNTH_1"/>
    <property type="match status" value="1"/>
</dbReference>
<sequence length="354" mass="39515">MSNKTDCGNKSSPQILDATLREGEQQAGVRFSSQDKIKILHLLEEFQIDCVEVGHPGISPEDEQICLEVAQAARSTQILMHARANVEEIQAAKRAKADWVGIWASVNHLATETKFVNRNKEYISQKIQAAIAEAKKLDLKVRFTIEDASRTVWDDIEWVTEIALIAGAERISLADTVGILEPSTCQSLVSRFVNTFDCELEVHLHNDFGLAVANALVAIDAGASVVDTSILGIGERTGITDLLQLAVILHQKRGEKRFPLEQIPKLAHAVQLVTNYQPDELRPVVGKNAFTHTSKYHVQAVERNPNSYEAYPPELVGRVRRIEKQRSPVDRHTVIELVEKWNNAHSQTVLDLRT</sequence>
<dbReference type="GO" id="GO:0046912">
    <property type="term" value="F:acyltransferase activity, acyl groups converted into alkyl on transfer"/>
    <property type="evidence" value="ECO:0007669"/>
    <property type="project" value="InterPro"/>
</dbReference>
<reference evidence="4 5" key="1">
    <citation type="journal article" date="2013" name="Genome Biol. Evol.">
        <title>Genomes of Stigonematalean cyanobacteria (subsection V) and the evolution of oxygenic photosynthesis from prokaryotes to plastids.</title>
        <authorList>
            <person name="Dagan T."/>
            <person name="Roettger M."/>
            <person name="Stucken K."/>
            <person name="Landan G."/>
            <person name="Koch R."/>
            <person name="Major P."/>
            <person name="Gould S.B."/>
            <person name="Goremykin V.V."/>
            <person name="Rippka R."/>
            <person name="Tandeau de Marsac N."/>
            <person name="Gugger M."/>
            <person name="Lockhart P.J."/>
            <person name="Allen J.F."/>
            <person name="Brune I."/>
            <person name="Maus I."/>
            <person name="Puhler A."/>
            <person name="Martin W.F."/>
        </authorList>
    </citation>
    <scope>NUCLEOTIDE SEQUENCE [LARGE SCALE GENOMIC DNA]</scope>
    <source>
        <strain evidence="4 5">PCC 7110</strain>
    </source>
</reference>
<proteinExistence type="inferred from homology"/>
<dbReference type="PROSITE" id="PS00816">
    <property type="entry name" value="AIPM_HOMOCIT_SYNTH_2"/>
    <property type="match status" value="1"/>
</dbReference>
<dbReference type="Proteomes" id="UP000076925">
    <property type="component" value="Unassembled WGS sequence"/>
</dbReference>
<dbReference type="AlphaFoldDB" id="A0A139XDB7"/>
<organism evidence="4 5">
    <name type="scientific">Scytonema hofmannii PCC 7110</name>
    <dbReference type="NCBI Taxonomy" id="128403"/>
    <lineage>
        <taxon>Bacteria</taxon>
        <taxon>Bacillati</taxon>
        <taxon>Cyanobacteriota</taxon>
        <taxon>Cyanophyceae</taxon>
        <taxon>Nostocales</taxon>
        <taxon>Scytonemataceae</taxon>
        <taxon>Scytonema</taxon>
    </lineage>
</organism>
<dbReference type="PROSITE" id="PS50991">
    <property type="entry name" value="PYR_CT"/>
    <property type="match status" value="1"/>
</dbReference>
<dbReference type="InterPro" id="IPR013785">
    <property type="entry name" value="Aldolase_TIM"/>
</dbReference>
<dbReference type="PANTHER" id="PTHR42880">
    <property type="entry name" value="HOMOCITRATE SYNTHASE"/>
    <property type="match status" value="1"/>
</dbReference>
<evidence type="ECO:0000313" key="5">
    <source>
        <dbReference type="Proteomes" id="UP000076925"/>
    </source>
</evidence>
<dbReference type="SUPFAM" id="SSF51569">
    <property type="entry name" value="Aldolase"/>
    <property type="match status" value="1"/>
</dbReference>
<dbReference type="OrthoDB" id="570404at2"/>
<protein>
    <recommendedName>
        <fullName evidence="3">Pyruvate carboxyltransferase domain-containing protein</fullName>
    </recommendedName>
</protein>
<name>A0A139XDB7_9CYAN</name>
<gene>
    <name evidence="4" type="ORF">WA1_15205</name>
</gene>
<feature type="domain" description="Pyruvate carboxyltransferase" evidence="3">
    <location>
        <begin position="13"/>
        <end position="264"/>
    </location>
</feature>
<dbReference type="STRING" id="128403.WA1_15205"/>
<dbReference type="EMBL" id="ANNX02000017">
    <property type="protein sequence ID" value="KYC42688.1"/>
    <property type="molecule type" value="Genomic_DNA"/>
</dbReference>
<dbReference type="Gene3D" id="3.20.20.70">
    <property type="entry name" value="Aldolase class I"/>
    <property type="match status" value="1"/>
</dbReference>
<dbReference type="Pfam" id="PF22617">
    <property type="entry name" value="HCS_D2"/>
    <property type="match status" value="1"/>
</dbReference>